<gene>
    <name evidence="12" type="primary">corA</name>
    <name evidence="13" type="ORF">CEPID_04820</name>
</gene>
<sequence>MASNSRNFPRPKISLSPSKVVAKASPKPANSATKLRVPVERAIERCVIYRDGHPVRGSYGYREALEEVRRTGSGYVWLGLYEPDQHQMVSISEAYDVHELIVEDAVSARQRPKVERYDDQFFFVIRSVKYTDDAIVNNAREIIETGEVQMIVGKDFIITVRHGEQSTIPGLKRRLESDPEQCAMGPTAVSWLISDVLVDEYLRISSLLSTDIDELENEVFSPGTRFDIEQIYRLKREILEMRHAIDPLALALRTLTNAHNDLLSEEISSYFLDVLDHELAAADHVASHDERLTSLINAGVAKVSMQQNADMRRLSALVGMAAVPTMIAGIYGMNFENMPELSWQYGYFAVLGVMLASIVAMYWFFKKNNWL</sequence>
<evidence type="ECO:0000256" key="9">
    <source>
        <dbReference type="ARBA" id="ARBA00023136"/>
    </source>
</evidence>
<dbReference type="Proteomes" id="UP000035368">
    <property type="component" value="Chromosome"/>
</dbReference>
<protein>
    <recommendedName>
        <fullName evidence="12">Magnesium transport protein CorA</fullName>
    </recommendedName>
</protein>
<dbReference type="NCBIfam" id="TIGR00383">
    <property type="entry name" value="corA"/>
    <property type="match status" value="1"/>
</dbReference>
<dbReference type="InterPro" id="IPR004488">
    <property type="entry name" value="Mg/Co-transport_prot_CorA"/>
</dbReference>
<dbReference type="PANTHER" id="PTHR46494:SF1">
    <property type="entry name" value="CORA FAMILY METAL ION TRANSPORTER (EUROFUNG)"/>
    <property type="match status" value="1"/>
</dbReference>
<name>A0A0G3GNV7_9CORY</name>
<dbReference type="Gene3D" id="3.30.460.20">
    <property type="entry name" value="CorA soluble domain-like"/>
    <property type="match status" value="1"/>
</dbReference>
<dbReference type="FunFam" id="1.20.58.340:FF:000004">
    <property type="entry name" value="Magnesium transport protein CorA"/>
    <property type="match status" value="1"/>
</dbReference>
<evidence type="ECO:0000256" key="11">
    <source>
        <dbReference type="ARBA" id="ARBA00045497"/>
    </source>
</evidence>
<keyword evidence="7 12" id="KW-1133">Transmembrane helix</keyword>
<dbReference type="Gene3D" id="1.20.58.340">
    <property type="entry name" value="Magnesium transport protein CorA, transmembrane region"/>
    <property type="match status" value="2"/>
</dbReference>
<dbReference type="AlphaFoldDB" id="A0A0G3GNV7"/>
<dbReference type="SUPFAM" id="SSF144083">
    <property type="entry name" value="Magnesium transport protein CorA, transmembrane region"/>
    <property type="match status" value="1"/>
</dbReference>
<dbReference type="GO" id="GO:0005886">
    <property type="term" value="C:plasma membrane"/>
    <property type="evidence" value="ECO:0007669"/>
    <property type="project" value="UniProtKB-SubCell"/>
</dbReference>
<dbReference type="InterPro" id="IPR002523">
    <property type="entry name" value="MgTranspt_CorA/ZnTranspt_ZntB"/>
</dbReference>
<dbReference type="GO" id="GO:0015095">
    <property type="term" value="F:magnesium ion transmembrane transporter activity"/>
    <property type="evidence" value="ECO:0007669"/>
    <property type="project" value="UniProtKB-UniRule"/>
</dbReference>
<dbReference type="EMBL" id="CP011541">
    <property type="protein sequence ID" value="AKK02834.1"/>
    <property type="molecule type" value="Genomic_DNA"/>
</dbReference>
<comment type="subcellular location">
    <subcellularLocation>
        <location evidence="1">Cell membrane</location>
        <topology evidence="1">Multi-pass membrane protein</topology>
    </subcellularLocation>
    <subcellularLocation>
        <location evidence="12">Membrane</location>
        <topology evidence="12">Multi-pass membrane protein</topology>
    </subcellularLocation>
</comment>
<dbReference type="Pfam" id="PF01544">
    <property type="entry name" value="CorA"/>
    <property type="match status" value="1"/>
</dbReference>
<feature type="transmembrane region" description="Helical" evidence="12">
    <location>
        <begin position="345"/>
        <end position="365"/>
    </location>
</feature>
<keyword evidence="3 12" id="KW-0813">Transport</keyword>
<keyword evidence="5 12" id="KW-0812">Transmembrane</keyword>
<accession>A0A0G3GNV7</accession>
<evidence type="ECO:0000256" key="12">
    <source>
        <dbReference type="RuleBase" id="RU362010"/>
    </source>
</evidence>
<keyword evidence="9 12" id="KW-0472">Membrane</keyword>
<comment type="function">
    <text evidence="11">Mediates influx of magnesium ions. Alternates between open and closed states. Activated by low cytoplasmic Mg(2+) levels. Inactive when cytoplasmic Mg(2+) levels are high.</text>
</comment>
<evidence type="ECO:0000256" key="2">
    <source>
        <dbReference type="ARBA" id="ARBA00009765"/>
    </source>
</evidence>
<dbReference type="InterPro" id="IPR045863">
    <property type="entry name" value="CorA_TM1_TM2"/>
</dbReference>
<keyword evidence="14" id="KW-1185">Reference proteome</keyword>
<evidence type="ECO:0000256" key="3">
    <source>
        <dbReference type="ARBA" id="ARBA00022448"/>
    </source>
</evidence>
<comment type="catalytic activity">
    <reaction evidence="10">
        <text>Mg(2+)(in) = Mg(2+)(out)</text>
        <dbReference type="Rhea" id="RHEA:29827"/>
        <dbReference type="ChEBI" id="CHEBI:18420"/>
    </reaction>
</comment>
<organism evidence="13 14">
    <name type="scientific">Corynebacterium epidermidicanis</name>
    <dbReference type="NCBI Taxonomy" id="1050174"/>
    <lineage>
        <taxon>Bacteria</taxon>
        <taxon>Bacillati</taxon>
        <taxon>Actinomycetota</taxon>
        <taxon>Actinomycetes</taxon>
        <taxon>Mycobacteriales</taxon>
        <taxon>Corynebacteriaceae</taxon>
        <taxon>Corynebacterium</taxon>
    </lineage>
</organism>
<comment type="similarity">
    <text evidence="2 12">Belongs to the CorA metal ion transporter (MIT) (TC 1.A.35) family.</text>
</comment>
<feature type="transmembrane region" description="Helical" evidence="12">
    <location>
        <begin position="314"/>
        <end position="333"/>
    </location>
</feature>
<dbReference type="GO" id="GO:0015087">
    <property type="term" value="F:cobalt ion transmembrane transporter activity"/>
    <property type="evidence" value="ECO:0007669"/>
    <property type="project" value="UniProtKB-UniRule"/>
</dbReference>
<evidence type="ECO:0000313" key="14">
    <source>
        <dbReference type="Proteomes" id="UP000035368"/>
    </source>
</evidence>
<evidence type="ECO:0000256" key="1">
    <source>
        <dbReference type="ARBA" id="ARBA00004651"/>
    </source>
</evidence>
<keyword evidence="8 12" id="KW-0406">Ion transport</keyword>
<evidence type="ECO:0000256" key="4">
    <source>
        <dbReference type="ARBA" id="ARBA00022475"/>
    </source>
</evidence>
<dbReference type="STRING" id="1050174.CEPID_04820"/>
<dbReference type="KEGG" id="cei:CEPID_04820"/>
<dbReference type="CDD" id="cd12830">
    <property type="entry name" value="MtCorA-like"/>
    <property type="match status" value="1"/>
</dbReference>
<proteinExistence type="inferred from homology"/>
<evidence type="ECO:0000256" key="6">
    <source>
        <dbReference type="ARBA" id="ARBA00022842"/>
    </source>
</evidence>
<dbReference type="OrthoDB" id="9803416at2"/>
<evidence type="ECO:0000313" key="13">
    <source>
        <dbReference type="EMBL" id="AKK02834.1"/>
    </source>
</evidence>
<dbReference type="SUPFAM" id="SSF143865">
    <property type="entry name" value="CorA soluble domain-like"/>
    <property type="match status" value="1"/>
</dbReference>
<evidence type="ECO:0000256" key="7">
    <source>
        <dbReference type="ARBA" id="ARBA00022989"/>
    </source>
</evidence>
<dbReference type="InterPro" id="IPR045861">
    <property type="entry name" value="CorA_cytoplasmic_dom"/>
</dbReference>
<evidence type="ECO:0000256" key="8">
    <source>
        <dbReference type="ARBA" id="ARBA00023065"/>
    </source>
</evidence>
<evidence type="ECO:0000256" key="10">
    <source>
        <dbReference type="ARBA" id="ARBA00034269"/>
    </source>
</evidence>
<reference evidence="13 14" key="1">
    <citation type="submission" date="2015-05" db="EMBL/GenBank/DDBJ databases">
        <title>Complete genome sequence of Corynebacterium epidermidicanis DSM 45586, isolated from the skin of a dog suffering from pruritus.</title>
        <authorList>
            <person name="Ruckert C."/>
            <person name="Albersmeier A."/>
            <person name="Winkler A."/>
            <person name="Tauch A."/>
        </authorList>
    </citation>
    <scope>NUCLEOTIDE SEQUENCE [LARGE SCALE GENOMIC DNA]</scope>
    <source>
        <strain evidence="13 14">DSM 45586</strain>
    </source>
</reference>
<dbReference type="RefSeq" id="WP_083984383.1">
    <property type="nucleotide sequence ID" value="NZ_CP011541.1"/>
</dbReference>
<keyword evidence="4 12" id="KW-1003">Cell membrane</keyword>
<keyword evidence="6 12" id="KW-0460">Magnesium</keyword>
<dbReference type="GO" id="GO:0000287">
    <property type="term" value="F:magnesium ion binding"/>
    <property type="evidence" value="ECO:0007669"/>
    <property type="project" value="TreeGrafter"/>
</dbReference>
<dbReference type="PANTHER" id="PTHR46494">
    <property type="entry name" value="CORA FAMILY METAL ION TRANSPORTER (EUROFUNG)"/>
    <property type="match status" value="1"/>
</dbReference>
<dbReference type="GO" id="GO:0050897">
    <property type="term" value="F:cobalt ion binding"/>
    <property type="evidence" value="ECO:0007669"/>
    <property type="project" value="TreeGrafter"/>
</dbReference>
<dbReference type="PATRIC" id="fig|1050174.4.peg.975"/>
<evidence type="ECO:0000256" key="5">
    <source>
        <dbReference type="ARBA" id="ARBA00022692"/>
    </source>
</evidence>